<dbReference type="HOGENOM" id="CLU_1117650_0_0_1"/>
<dbReference type="PROSITE" id="PS51186">
    <property type="entry name" value="GNAT"/>
    <property type="match status" value="1"/>
</dbReference>
<reference evidence="5" key="1">
    <citation type="journal article" date="2006" name="PLoS Biol.">
        <title>Macronuclear genome sequence of the ciliate Tetrahymena thermophila, a model eukaryote.</title>
        <authorList>
            <person name="Eisen J.A."/>
            <person name="Coyne R.S."/>
            <person name="Wu M."/>
            <person name="Wu D."/>
            <person name="Thiagarajan M."/>
            <person name="Wortman J.R."/>
            <person name="Badger J.H."/>
            <person name="Ren Q."/>
            <person name="Amedeo P."/>
            <person name="Jones K.M."/>
            <person name="Tallon L.J."/>
            <person name="Delcher A.L."/>
            <person name="Salzberg S.L."/>
            <person name="Silva J.C."/>
            <person name="Haas B.J."/>
            <person name="Majoros W.H."/>
            <person name="Farzad M."/>
            <person name="Carlton J.M."/>
            <person name="Smith R.K. Jr."/>
            <person name="Garg J."/>
            <person name="Pearlman R.E."/>
            <person name="Karrer K.M."/>
            <person name="Sun L."/>
            <person name="Manning G."/>
            <person name="Elde N.C."/>
            <person name="Turkewitz A.P."/>
            <person name="Asai D.J."/>
            <person name="Wilkes D.E."/>
            <person name="Wang Y."/>
            <person name="Cai H."/>
            <person name="Collins K."/>
            <person name="Stewart B.A."/>
            <person name="Lee S.R."/>
            <person name="Wilamowska K."/>
            <person name="Weinberg Z."/>
            <person name="Ruzzo W.L."/>
            <person name="Wloga D."/>
            <person name="Gaertig J."/>
            <person name="Frankel J."/>
            <person name="Tsao C.-C."/>
            <person name="Gorovsky M.A."/>
            <person name="Keeling P.J."/>
            <person name="Waller R.F."/>
            <person name="Patron N.J."/>
            <person name="Cherry J.M."/>
            <person name="Stover N.A."/>
            <person name="Krieger C.J."/>
            <person name="del Toro C."/>
            <person name="Ryder H.F."/>
            <person name="Williamson S.C."/>
            <person name="Barbeau R.A."/>
            <person name="Hamilton E.P."/>
            <person name="Orias E."/>
        </authorList>
    </citation>
    <scope>NUCLEOTIDE SEQUENCE [LARGE SCALE GENOMIC DNA]</scope>
    <source>
        <strain evidence="5">SB210</strain>
    </source>
</reference>
<name>Q245S9_TETTS</name>
<dbReference type="GeneID" id="7841495"/>
<dbReference type="PANTHER" id="PTHR13947">
    <property type="entry name" value="GNAT FAMILY N-ACETYLTRANSFERASE"/>
    <property type="match status" value="1"/>
</dbReference>
<proteinExistence type="predicted"/>
<dbReference type="InterPro" id="IPR000182">
    <property type="entry name" value="GNAT_dom"/>
</dbReference>
<dbReference type="Pfam" id="PF00583">
    <property type="entry name" value="Acetyltransf_1"/>
    <property type="match status" value="1"/>
</dbReference>
<dbReference type="EMBL" id="GG662474">
    <property type="protein sequence ID" value="EAS03554.1"/>
    <property type="molecule type" value="Genomic_DNA"/>
</dbReference>
<keyword evidence="2" id="KW-1133">Transmembrane helix</keyword>
<dbReference type="InterPro" id="IPR050769">
    <property type="entry name" value="NAT_camello-type"/>
</dbReference>
<keyword evidence="2" id="KW-0472">Membrane</keyword>
<keyword evidence="5" id="KW-1185">Reference proteome</keyword>
<evidence type="ECO:0000313" key="5">
    <source>
        <dbReference type="Proteomes" id="UP000009168"/>
    </source>
</evidence>
<dbReference type="InParanoid" id="Q245S9"/>
<accession>Q245S9</accession>
<dbReference type="PANTHER" id="PTHR13947:SF37">
    <property type="entry name" value="LD18367P"/>
    <property type="match status" value="1"/>
</dbReference>
<sequence length="249" mass="28774">MASQIEQFNIKYKKYEEDKYNKQILDLYLSNFLTTAKVQGYELLLCPVKRHGILKVLAFVIVSFLSFASLTSSFLSFFNSVIVYIVFVHLLVFYIIPKEMEKEAWKFLKQSFVEAIYPKMKEYYTVEKNRLYLAIREDTDEVIGMTSYEDSVDFEVPNQIPSQGVSLTRVSVSDKYKGRGIASQLSKLIEQEAKSNGKQFIALKAISTNKPAQGLYKKNGYTYLKVKDPHESFLMKVSGIGRIFMYKLL</sequence>
<dbReference type="Gene3D" id="3.40.630.30">
    <property type="match status" value="1"/>
</dbReference>
<dbReference type="InterPro" id="IPR016181">
    <property type="entry name" value="Acyl_CoA_acyltransferase"/>
</dbReference>
<feature type="domain" description="N-acetyltransferase" evidence="3">
    <location>
        <begin position="91"/>
        <end position="240"/>
    </location>
</feature>
<dbReference type="KEGG" id="tet:TTHERM_00245700"/>
<dbReference type="SUPFAM" id="SSF55729">
    <property type="entry name" value="Acyl-CoA N-acyltransferases (Nat)"/>
    <property type="match status" value="1"/>
</dbReference>
<dbReference type="Proteomes" id="UP000009168">
    <property type="component" value="Unassembled WGS sequence"/>
</dbReference>
<dbReference type="RefSeq" id="XP_001023799.1">
    <property type="nucleotide sequence ID" value="XM_001023799.3"/>
</dbReference>
<protein>
    <submittedName>
        <fullName evidence="4">GNAT family acetyltransferase</fullName>
    </submittedName>
</protein>
<evidence type="ECO:0000259" key="3">
    <source>
        <dbReference type="PROSITE" id="PS51186"/>
    </source>
</evidence>
<organism evidence="4 5">
    <name type="scientific">Tetrahymena thermophila (strain SB210)</name>
    <dbReference type="NCBI Taxonomy" id="312017"/>
    <lineage>
        <taxon>Eukaryota</taxon>
        <taxon>Sar</taxon>
        <taxon>Alveolata</taxon>
        <taxon>Ciliophora</taxon>
        <taxon>Intramacronucleata</taxon>
        <taxon>Oligohymenophorea</taxon>
        <taxon>Hymenostomatida</taxon>
        <taxon>Tetrahymenina</taxon>
        <taxon>Tetrahymenidae</taxon>
        <taxon>Tetrahymena</taxon>
    </lineage>
</organism>
<keyword evidence="2" id="KW-0812">Transmembrane</keyword>
<keyword evidence="1" id="KW-0808">Transferase</keyword>
<dbReference type="AlphaFoldDB" id="Q245S9"/>
<gene>
    <name evidence="4" type="ORF">TTHERM_00245700</name>
</gene>
<evidence type="ECO:0000256" key="2">
    <source>
        <dbReference type="SAM" id="Phobius"/>
    </source>
</evidence>
<evidence type="ECO:0000256" key="1">
    <source>
        <dbReference type="ARBA" id="ARBA00022679"/>
    </source>
</evidence>
<evidence type="ECO:0000313" key="4">
    <source>
        <dbReference type="EMBL" id="EAS03554.1"/>
    </source>
</evidence>
<dbReference type="CDD" id="cd04301">
    <property type="entry name" value="NAT_SF"/>
    <property type="match status" value="1"/>
</dbReference>
<dbReference type="GO" id="GO:0008080">
    <property type="term" value="F:N-acetyltransferase activity"/>
    <property type="evidence" value="ECO:0007669"/>
    <property type="project" value="InterPro"/>
</dbReference>
<feature type="transmembrane region" description="Helical" evidence="2">
    <location>
        <begin position="52"/>
        <end position="71"/>
    </location>
</feature>
<feature type="transmembrane region" description="Helical" evidence="2">
    <location>
        <begin position="77"/>
        <end position="96"/>
    </location>
</feature>